<keyword evidence="3" id="KW-1185">Reference proteome</keyword>
<dbReference type="Proteomes" id="UP000829685">
    <property type="component" value="Unassembled WGS sequence"/>
</dbReference>
<protein>
    <submittedName>
        <fullName evidence="2">Uncharacterized protein</fullName>
    </submittedName>
</protein>
<evidence type="ECO:0000256" key="1">
    <source>
        <dbReference type="SAM" id="MobiDB-lite"/>
    </source>
</evidence>
<sequence length="106" mass="11218">MSSQGAAPGLRDSPAKPVDARLRLREPDGQVSPQKDAHTRDASVLKRQKPTNLQLRDGSQQYASAWSPRLCGIVVGGSGLSGGVTPQLAFKKETVCKQLGAYKGTS</sequence>
<evidence type="ECO:0000313" key="3">
    <source>
        <dbReference type="Proteomes" id="UP000829685"/>
    </source>
</evidence>
<comment type="caution">
    <text evidence="2">The sequence shown here is derived from an EMBL/GenBank/DDBJ whole genome shotgun (WGS) entry which is preliminary data.</text>
</comment>
<feature type="compositionally biased region" description="Basic and acidic residues" evidence="1">
    <location>
        <begin position="18"/>
        <end position="28"/>
    </location>
</feature>
<name>A0A9Q0ANG9_9PEZI</name>
<proteinExistence type="predicted"/>
<evidence type="ECO:0000313" key="2">
    <source>
        <dbReference type="EMBL" id="KAI1864195.1"/>
    </source>
</evidence>
<feature type="compositionally biased region" description="Basic and acidic residues" evidence="1">
    <location>
        <begin position="35"/>
        <end position="44"/>
    </location>
</feature>
<reference evidence="2" key="1">
    <citation type="submission" date="2021-03" db="EMBL/GenBank/DDBJ databases">
        <title>Revisited historic fungal species revealed as producer of novel bioactive compounds through whole genome sequencing and comparative genomics.</title>
        <authorList>
            <person name="Vignolle G.A."/>
            <person name="Hochenegger N."/>
            <person name="Mach R.L."/>
            <person name="Mach-Aigner A.R."/>
            <person name="Javad Rahimi M."/>
            <person name="Salim K.A."/>
            <person name="Chan C.M."/>
            <person name="Lim L.B.L."/>
            <person name="Cai F."/>
            <person name="Druzhinina I.S."/>
            <person name="U'Ren J.M."/>
            <person name="Derntl C."/>
        </authorList>
    </citation>
    <scope>NUCLEOTIDE SEQUENCE</scope>
    <source>
        <strain evidence="2">TUCIM 5799</strain>
    </source>
</reference>
<gene>
    <name evidence="2" type="ORF">JX265_008566</name>
</gene>
<feature type="region of interest" description="Disordered" evidence="1">
    <location>
        <begin position="1"/>
        <end position="52"/>
    </location>
</feature>
<dbReference type="AlphaFoldDB" id="A0A9Q0ANG9"/>
<accession>A0A9Q0ANG9</accession>
<dbReference type="EMBL" id="JAFIMR010000024">
    <property type="protein sequence ID" value="KAI1864195.1"/>
    <property type="molecule type" value="Genomic_DNA"/>
</dbReference>
<organism evidence="2 3">
    <name type="scientific">Neoarthrinium moseri</name>
    <dbReference type="NCBI Taxonomy" id="1658444"/>
    <lineage>
        <taxon>Eukaryota</taxon>
        <taxon>Fungi</taxon>
        <taxon>Dikarya</taxon>
        <taxon>Ascomycota</taxon>
        <taxon>Pezizomycotina</taxon>
        <taxon>Sordariomycetes</taxon>
        <taxon>Xylariomycetidae</taxon>
        <taxon>Amphisphaeriales</taxon>
        <taxon>Apiosporaceae</taxon>
        <taxon>Neoarthrinium</taxon>
    </lineage>
</organism>